<keyword evidence="6" id="KW-1185">Reference proteome</keyword>
<dbReference type="GO" id="GO:0016020">
    <property type="term" value="C:membrane"/>
    <property type="evidence" value="ECO:0007669"/>
    <property type="project" value="UniProtKB-SubCell"/>
</dbReference>
<dbReference type="InterPro" id="IPR032808">
    <property type="entry name" value="DoxX"/>
</dbReference>
<dbReference type="InParanoid" id="A0A1C4Z8S0"/>
<evidence type="ECO:0000256" key="2">
    <source>
        <dbReference type="ARBA" id="ARBA00022692"/>
    </source>
</evidence>
<evidence type="ECO:0000256" key="3">
    <source>
        <dbReference type="ARBA" id="ARBA00022989"/>
    </source>
</evidence>
<comment type="subcellular location">
    <subcellularLocation>
        <location evidence="1">Membrane</location>
        <topology evidence="1">Multi-pass membrane protein</topology>
    </subcellularLocation>
</comment>
<evidence type="ECO:0000256" key="4">
    <source>
        <dbReference type="ARBA" id="ARBA00023136"/>
    </source>
</evidence>
<dbReference type="Proteomes" id="UP000198253">
    <property type="component" value="Chromosome I"/>
</dbReference>
<dbReference type="RefSeq" id="WP_088983693.1">
    <property type="nucleotide sequence ID" value="NZ_JBFAII010000033.1"/>
</dbReference>
<reference evidence="6" key="1">
    <citation type="submission" date="2016-06" db="EMBL/GenBank/DDBJ databases">
        <authorList>
            <person name="Varghese N."/>
            <person name="Submissions Spin"/>
        </authorList>
    </citation>
    <scope>NUCLEOTIDE SEQUENCE [LARGE SCALE GENOMIC DNA]</scope>
    <source>
        <strain evidence="6">DSM 43816</strain>
    </source>
</reference>
<keyword evidence="4" id="KW-0472">Membrane</keyword>
<proteinExistence type="predicted"/>
<dbReference type="AlphaFoldDB" id="A0A1C4Z8S0"/>
<gene>
    <name evidence="5" type="ORF">GA0070618_4885</name>
</gene>
<dbReference type="EMBL" id="LT607413">
    <property type="protein sequence ID" value="SCF29101.1"/>
    <property type="molecule type" value="Genomic_DNA"/>
</dbReference>
<dbReference type="Pfam" id="PF13564">
    <property type="entry name" value="DoxX_2"/>
    <property type="match status" value="1"/>
</dbReference>
<sequence length="117" mass="12041">MRIPIITLTVILASVLIAVALPKLLGQLEMRNRMARIGVSAGLTRTIGILEIAGIAGLLLGLLWWPVGVAAAVGLTLLLIGAAVYHIRAKDPVPMAVVPVAFAVAAAAIAVLHVLAN</sequence>
<protein>
    <submittedName>
        <fullName evidence="5">DoxX-like family protein</fullName>
    </submittedName>
</protein>
<evidence type="ECO:0000313" key="6">
    <source>
        <dbReference type="Proteomes" id="UP000198253"/>
    </source>
</evidence>
<keyword evidence="3" id="KW-1133">Transmembrane helix</keyword>
<keyword evidence="2" id="KW-0812">Transmembrane</keyword>
<dbReference type="OrthoDB" id="3700080at2"/>
<organism evidence="5 6">
    <name type="scientific">Micromonospora echinospora</name>
    <name type="common">Micromonospora purpurea</name>
    <dbReference type="NCBI Taxonomy" id="1877"/>
    <lineage>
        <taxon>Bacteria</taxon>
        <taxon>Bacillati</taxon>
        <taxon>Actinomycetota</taxon>
        <taxon>Actinomycetes</taxon>
        <taxon>Micromonosporales</taxon>
        <taxon>Micromonosporaceae</taxon>
        <taxon>Micromonospora</taxon>
    </lineage>
</organism>
<name>A0A1C4Z8S0_MICEC</name>
<evidence type="ECO:0000313" key="5">
    <source>
        <dbReference type="EMBL" id="SCF29101.1"/>
    </source>
</evidence>
<accession>A0A1C4Z8S0</accession>
<evidence type="ECO:0000256" key="1">
    <source>
        <dbReference type="ARBA" id="ARBA00004141"/>
    </source>
</evidence>